<dbReference type="Proteomes" id="UP000238081">
    <property type="component" value="Unassembled WGS sequence"/>
</dbReference>
<evidence type="ECO:0000256" key="1">
    <source>
        <dbReference type="ARBA" id="ARBA00004196"/>
    </source>
</evidence>
<dbReference type="SUPFAM" id="SSF56954">
    <property type="entry name" value="Outer membrane efflux proteins (OEP)"/>
    <property type="match status" value="1"/>
</dbReference>
<evidence type="ECO:0000259" key="5">
    <source>
        <dbReference type="Pfam" id="PF25917"/>
    </source>
</evidence>
<keyword evidence="4" id="KW-0732">Signal</keyword>
<feature type="chain" id="PRO_5038501051" evidence="4">
    <location>
        <begin position="22"/>
        <end position="384"/>
    </location>
</feature>
<dbReference type="Gene3D" id="2.40.50.100">
    <property type="match status" value="2"/>
</dbReference>
<evidence type="ECO:0000259" key="6">
    <source>
        <dbReference type="Pfam" id="PF25990"/>
    </source>
</evidence>
<dbReference type="PROSITE" id="PS51257">
    <property type="entry name" value="PROKAR_LIPOPROTEIN"/>
    <property type="match status" value="1"/>
</dbReference>
<feature type="domain" description="Multidrug resistance protein MdtA-like barrel-sandwich hybrid" evidence="5">
    <location>
        <begin position="54"/>
        <end position="286"/>
    </location>
</feature>
<dbReference type="Pfam" id="PF25917">
    <property type="entry name" value="BSH_RND"/>
    <property type="match status" value="1"/>
</dbReference>
<dbReference type="PANTHER" id="PTHR32347:SF23">
    <property type="entry name" value="BLL5650 PROTEIN"/>
    <property type="match status" value="1"/>
</dbReference>
<dbReference type="InterPro" id="IPR050465">
    <property type="entry name" value="UPF0194_transport"/>
</dbReference>
<feature type="coiled-coil region" evidence="3">
    <location>
        <begin position="106"/>
        <end position="152"/>
    </location>
</feature>
<dbReference type="SUPFAM" id="SSF111369">
    <property type="entry name" value="HlyD-like secretion proteins"/>
    <property type="match status" value="2"/>
</dbReference>
<sequence length="384" mass="40658">MKFKKVSLLLLAVITANSFMACSLPFAHVTGDQIVAGNSNNLVIQANIKMDESNVNSLTGGQISEILVSEGDTVTKGQALVALDCDSLLAQKAQAEAGVEQAKAGKSQAEAGKAQAEAALQKAKNGASQEELNQLKSAIDIANSNVESAQSAYDVAKTNYDRTKTLYDSGAASQAELEGKEVSLQSAQTALDNAKSNVDINQEKYNKAIKGATAEEIAQAQAAVDQAQAGIDQAQAGVEQAEASVKQLEITLEKCSLVSPVDGVVTTLNVKDGDLVSSGMPAVVVTAINNPSITCNIKETDLEKVDLDQEVKIKLPAYEGQEFKGRVTNINKNADFATKKATNDNGDFDILSYGVKVEFDDLEELKNMGINLRANMTTFVDFGK</sequence>
<evidence type="ECO:0000313" key="8">
    <source>
        <dbReference type="Proteomes" id="UP000238081"/>
    </source>
</evidence>
<dbReference type="RefSeq" id="WP_027635769.1">
    <property type="nucleotide sequence ID" value="NZ_CAVLFH010000001.1"/>
</dbReference>
<evidence type="ECO:0000313" key="7">
    <source>
        <dbReference type="EMBL" id="PPV18046.1"/>
    </source>
</evidence>
<dbReference type="GO" id="GO:0030313">
    <property type="term" value="C:cell envelope"/>
    <property type="evidence" value="ECO:0007669"/>
    <property type="project" value="UniProtKB-SubCell"/>
</dbReference>
<dbReference type="GO" id="GO:0015562">
    <property type="term" value="F:efflux transmembrane transporter activity"/>
    <property type="evidence" value="ECO:0007669"/>
    <property type="project" value="InterPro"/>
</dbReference>
<dbReference type="InterPro" id="IPR058625">
    <property type="entry name" value="MdtA-like_BSH"/>
</dbReference>
<feature type="domain" description="YknX-like beta-barrel" evidence="6">
    <location>
        <begin position="293"/>
        <end position="371"/>
    </location>
</feature>
<dbReference type="EMBL" id="LRDH01000001">
    <property type="protein sequence ID" value="PPV18046.1"/>
    <property type="molecule type" value="Genomic_DNA"/>
</dbReference>
<dbReference type="PRINTS" id="PR01490">
    <property type="entry name" value="RTXTOXIND"/>
</dbReference>
<dbReference type="AlphaFoldDB" id="A0A2S7FFX1"/>
<feature type="coiled-coil region" evidence="3">
    <location>
        <begin position="177"/>
        <end position="258"/>
    </location>
</feature>
<dbReference type="PANTHER" id="PTHR32347">
    <property type="entry name" value="EFFLUX SYSTEM COMPONENT YKNX-RELATED"/>
    <property type="match status" value="1"/>
</dbReference>
<protein>
    <submittedName>
        <fullName evidence="7">Secretion protein HlyD</fullName>
    </submittedName>
</protein>
<evidence type="ECO:0000256" key="4">
    <source>
        <dbReference type="SAM" id="SignalP"/>
    </source>
</evidence>
<dbReference type="Gene3D" id="1.10.287.470">
    <property type="entry name" value="Helix hairpin bin"/>
    <property type="match status" value="1"/>
</dbReference>
<gene>
    <name evidence="7" type="ORF">AWN73_01170</name>
</gene>
<dbReference type="Gene3D" id="2.40.30.170">
    <property type="match status" value="1"/>
</dbReference>
<name>A0A2S7FFX1_CLOBU</name>
<evidence type="ECO:0000256" key="3">
    <source>
        <dbReference type="SAM" id="Coils"/>
    </source>
</evidence>
<dbReference type="Pfam" id="PF25990">
    <property type="entry name" value="Beta-barrel_YknX"/>
    <property type="match status" value="1"/>
</dbReference>
<evidence type="ECO:0000256" key="2">
    <source>
        <dbReference type="ARBA" id="ARBA00023054"/>
    </source>
</evidence>
<dbReference type="InterPro" id="IPR058636">
    <property type="entry name" value="Beta-barrel_YknX"/>
</dbReference>
<proteinExistence type="predicted"/>
<accession>A0A2S7FFX1</accession>
<reference evidence="7 8" key="1">
    <citation type="submission" date="2016-01" db="EMBL/GenBank/DDBJ databases">
        <title>Characterization of the Clostridium difficile lineages that are prevalent in Hong Kong and China.</title>
        <authorList>
            <person name="Kwok J.S.-L."/>
            <person name="Lam W.-Y."/>
            <person name="Ip M."/>
            <person name="Chan T.-F."/>
            <person name="Hawkey P.M."/>
            <person name="Tsui S.K.-W."/>
        </authorList>
    </citation>
    <scope>NUCLEOTIDE SEQUENCE [LARGE SCALE GENOMIC DNA]</scope>
    <source>
        <strain evidence="7 8">300064</strain>
    </source>
</reference>
<comment type="caution">
    <text evidence="7">The sequence shown here is derived from an EMBL/GenBank/DDBJ whole genome shotgun (WGS) entry which is preliminary data.</text>
</comment>
<feature type="signal peptide" evidence="4">
    <location>
        <begin position="1"/>
        <end position="21"/>
    </location>
</feature>
<keyword evidence="2 3" id="KW-0175">Coiled coil</keyword>
<organism evidence="7 8">
    <name type="scientific">Clostridium butyricum</name>
    <dbReference type="NCBI Taxonomy" id="1492"/>
    <lineage>
        <taxon>Bacteria</taxon>
        <taxon>Bacillati</taxon>
        <taxon>Bacillota</taxon>
        <taxon>Clostridia</taxon>
        <taxon>Eubacteriales</taxon>
        <taxon>Clostridiaceae</taxon>
        <taxon>Clostridium</taxon>
    </lineage>
</organism>
<comment type="subcellular location">
    <subcellularLocation>
        <location evidence="1">Cell envelope</location>
    </subcellularLocation>
</comment>